<gene>
    <name evidence="1" type="ORF">N7517_008109</name>
</gene>
<dbReference type="InterPro" id="IPR053137">
    <property type="entry name" value="NLR-like"/>
</dbReference>
<sequence length="145" mass="16530">MIRDDADSKDPGALRMRLSREPLQIQATETSKLKLGEDHPDALTRMGNLAWTYKEQCRWEEAEPLQIGVMESSKRKLGEDHPDMLTGMSNLAFTWEHSGNVVEAINLLRDCCPKLQHSLGLDHPATLSNYETLQEWEIEALDRNV</sequence>
<dbReference type="Gene3D" id="1.25.40.10">
    <property type="entry name" value="Tetratricopeptide repeat domain"/>
    <property type="match status" value="1"/>
</dbReference>
<dbReference type="GeneID" id="81465022"/>
<reference evidence="1" key="2">
    <citation type="journal article" date="2023" name="IMA Fungus">
        <title>Comparative genomic study of the Penicillium genus elucidates a diverse pangenome and 15 lateral gene transfer events.</title>
        <authorList>
            <person name="Petersen C."/>
            <person name="Sorensen T."/>
            <person name="Nielsen M.R."/>
            <person name="Sondergaard T.E."/>
            <person name="Sorensen J.L."/>
            <person name="Fitzpatrick D.A."/>
            <person name="Frisvad J.C."/>
            <person name="Nielsen K.L."/>
        </authorList>
    </citation>
    <scope>NUCLEOTIDE SEQUENCE</scope>
    <source>
        <strain evidence="1">IBT 3081</strain>
    </source>
</reference>
<dbReference type="AlphaFoldDB" id="A0A9W9RRR6"/>
<dbReference type="SUPFAM" id="SSF48452">
    <property type="entry name" value="TPR-like"/>
    <property type="match status" value="1"/>
</dbReference>
<organism evidence="1 2">
    <name type="scientific">Penicillium concentricum</name>
    <dbReference type="NCBI Taxonomy" id="293559"/>
    <lineage>
        <taxon>Eukaryota</taxon>
        <taxon>Fungi</taxon>
        <taxon>Dikarya</taxon>
        <taxon>Ascomycota</taxon>
        <taxon>Pezizomycotina</taxon>
        <taxon>Eurotiomycetes</taxon>
        <taxon>Eurotiomycetidae</taxon>
        <taxon>Eurotiales</taxon>
        <taxon>Aspergillaceae</taxon>
        <taxon>Penicillium</taxon>
    </lineage>
</organism>
<evidence type="ECO:0000313" key="2">
    <source>
        <dbReference type="Proteomes" id="UP001147752"/>
    </source>
</evidence>
<proteinExistence type="predicted"/>
<dbReference type="OrthoDB" id="5986190at2759"/>
<dbReference type="Proteomes" id="UP001147752">
    <property type="component" value="Unassembled WGS sequence"/>
</dbReference>
<name>A0A9W9RRR6_9EURO</name>
<comment type="caution">
    <text evidence="1">The sequence shown here is derived from an EMBL/GenBank/DDBJ whole genome shotgun (WGS) entry which is preliminary data.</text>
</comment>
<dbReference type="EMBL" id="JAPZBT010000003">
    <property type="protein sequence ID" value="KAJ5365223.1"/>
    <property type="molecule type" value="Genomic_DNA"/>
</dbReference>
<dbReference type="RefSeq" id="XP_056576690.1">
    <property type="nucleotide sequence ID" value="XM_056725839.1"/>
</dbReference>
<accession>A0A9W9RRR6</accession>
<dbReference type="PANTHER" id="PTHR46082">
    <property type="entry name" value="ATP/GTP-BINDING PROTEIN-RELATED"/>
    <property type="match status" value="1"/>
</dbReference>
<protein>
    <submittedName>
        <fullName evidence="1">Kinesin light chain</fullName>
    </submittedName>
</protein>
<dbReference type="InterPro" id="IPR011990">
    <property type="entry name" value="TPR-like_helical_dom_sf"/>
</dbReference>
<dbReference type="Pfam" id="PF13374">
    <property type="entry name" value="TPR_10"/>
    <property type="match status" value="2"/>
</dbReference>
<reference evidence="1" key="1">
    <citation type="submission" date="2022-12" db="EMBL/GenBank/DDBJ databases">
        <authorList>
            <person name="Petersen C."/>
        </authorList>
    </citation>
    <scope>NUCLEOTIDE SEQUENCE</scope>
    <source>
        <strain evidence="1">IBT 3081</strain>
    </source>
</reference>
<evidence type="ECO:0000313" key="1">
    <source>
        <dbReference type="EMBL" id="KAJ5365223.1"/>
    </source>
</evidence>
<dbReference type="PANTHER" id="PTHR46082:SF11">
    <property type="entry name" value="AAA+ ATPASE DOMAIN-CONTAINING PROTEIN-RELATED"/>
    <property type="match status" value="1"/>
</dbReference>
<keyword evidence="2" id="KW-1185">Reference proteome</keyword>